<dbReference type="KEGG" id="svu:B1H20_29695"/>
<dbReference type="AlphaFoldDB" id="A0A1V0UJL5"/>
<evidence type="ECO:0000313" key="3">
    <source>
        <dbReference type="Proteomes" id="UP000192445"/>
    </source>
</evidence>
<accession>A0A1V0UJL5</accession>
<dbReference type="Proteomes" id="UP000192445">
    <property type="component" value="Chromosome"/>
</dbReference>
<evidence type="ECO:0000256" key="1">
    <source>
        <dbReference type="SAM" id="MobiDB-lite"/>
    </source>
</evidence>
<dbReference type="EMBL" id="CP020570">
    <property type="protein sequence ID" value="ARF65118.1"/>
    <property type="molecule type" value="Genomic_DNA"/>
</dbReference>
<dbReference type="STRING" id="1935.B1H20_29695"/>
<name>A0A1V0UJL5_STRVN</name>
<proteinExistence type="predicted"/>
<evidence type="ECO:0000313" key="2">
    <source>
        <dbReference type="EMBL" id="ARF65118.1"/>
    </source>
</evidence>
<feature type="region of interest" description="Disordered" evidence="1">
    <location>
        <begin position="223"/>
        <end position="243"/>
    </location>
</feature>
<organism evidence="2 3">
    <name type="scientific">Streptomyces violaceoruber</name>
    <dbReference type="NCBI Taxonomy" id="1935"/>
    <lineage>
        <taxon>Bacteria</taxon>
        <taxon>Bacillati</taxon>
        <taxon>Actinomycetota</taxon>
        <taxon>Actinomycetes</taxon>
        <taxon>Kitasatosporales</taxon>
        <taxon>Streptomycetaceae</taxon>
        <taxon>Streptomyces</taxon>
        <taxon>Streptomyces violaceoruber group</taxon>
    </lineage>
</organism>
<reference evidence="2 3" key="1">
    <citation type="submission" date="2017-03" db="EMBL/GenBank/DDBJ databases">
        <title>Complete Genome Sequence of a natural compounds producer, Streptomyces violaceus S21.</title>
        <authorList>
            <person name="Zhong C."/>
            <person name="Zhao Z."/>
            <person name="Fu J."/>
            <person name="Zong G."/>
            <person name="Qin R."/>
            <person name="Cao G."/>
        </authorList>
    </citation>
    <scope>NUCLEOTIDE SEQUENCE [LARGE SCALE GENOMIC DNA]</scope>
    <source>
        <strain evidence="2 3">S21</strain>
    </source>
</reference>
<protein>
    <submittedName>
        <fullName evidence="2">Uncharacterized protein</fullName>
    </submittedName>
</protein>
<sequence>MRDRRTMAVMVTVVSIAIIALVSLLIAVAVTVADEPGTCRQKSTRICELLGLPFRLALLPLVLVRGRAPCEKTVRKLGAGPKAVAARQKAESEGLDTVAAWAAETPLTLGLVVLEDMWLRGRSTEWFFRTGDDRYKIRCMMSLTAYFGADPRHMADTVEGILTAGDRACSLINFSHDFVYAREVVAYYRGEAGDPRGPGTGEPRKLFRGGAVTLTWDQVRSGQARELVEEPGPSTRHDPPTHRYLREPASVSVADLRREHGMVFRIELPVTYYFTVRK</sequence>
<gene>
    <name evidence="2" type="ORF">B1H20_29695</name>
</gene>